<dbReference type="PANTHER" id="PTHR12558">
    <property type="entry name" value="CELL DIVISION CYCLE 16,23,27"/>
    <property type="match status" value="1"/>
</dbReference>
<comment type="caution">
    <text evidence="3">The sequence shown here is derived from an EMBL/GenBank/DDBJ whole genome shotgun (WGS) entry which is preliminary data.</text>
</comment>
<gene>
    <name evidence="3" type="ORF">GCM10007420_19920</name>
</gene>
<dbReference type="Proteomes" id="UP000648722">
    <property type="component" value="Unassembled WGS sequence"/>
</dbReference>
<dbReference type="PIRSF" id="PIRSF035836">
    <property type="entry name" value="UCP035836"/>
    <property type="match status" value="1"/>
</dbReference>
<name>A0ABQ1XUV0_9PROT</name>
<dbReference type="Gene3D" id="1.25.40.10">
    <property type="entry name" value="Tetratricopeptide repeat domain"/>
    <property type="match status" value="1"/>
</dbReference>
<keyword evidence="2" id="KW-0732">Signal</keyword>
<keyword evidence="4" id="KW-1185">Reference proteome</keyword>
<dbReference type="Pfam" id="PF13432">
    <property type="entry name" value="TPR_16"/>
    <property type="match status" value="1"/>
</dbReference>
<organism evidence="3 4">
    <name type="scientific">Glycocaulis albus</name>
    <dbReference type="NCBI Taxonomy" id="1382801"/>
    <lineage>
        <taxon>Bacteria</taxon>
        <taxon>Pseudomonadati</taxon>
        <taxon>Pseudomonadota</taxon>
        <taxon>Alphaproteobacteria</taxon>
        <taxon>Maricaulales</taxon>
        <taxon>Maricaulaceae</taxon>
        <taxon>Glycocaulis</taxon>
    </lineage>
</organism>
<dbReference type="EMBL" id="BMFS01000009">
    <property type="protein sequence ID" value="GGH03576.1"/>
    <property type="molecule type" value="Genomic_DNA"/>
</dbReference>
<keyword evidence="1" id="KW-0802">TPR repeat</keyword>
<dbReference type="Pfam" id="PF07721">
    <property type="entry name" value="TPR_4"/>
    <property type="match status" value="1"/>
</dbReference>
<dbReference type="InterPro" id="IPR011717">
    <property type="entry name" value="TPR-4"/>
</dbReference>
<evidence type="ECO:0000256" key="2">
    <source>
        <dbReference type="SAM" id="SignalP"/>
    </source>
</evidence>
<dbReference type="PANTHER" id="PTHR12558:SF13">
    <property type="entry name" value="CELL DIVISION CYCLE PROTEIN 27 HOMOLOG"/>
    <property type="match status" value="1"/>
</dbReference>
<feature type="repeat" description="TPR" evidence="1">
    <location>
        <begin position="78"/>
        <end position="111"/>
    </location>
</feature>
<evidence type="ECO:0008006" key="5">
    <source>
        <dbReference type="Google" id="ProtNLM"/>
    </source>
</evidence>
<evidence type="ECO:0000313" key="4">
    <source>
        <dbReference type="Proteomes" id="UP000648722"/>
    </source>
</evidence>
<proteinExistence type="predicted"/>
<dbReference type="PROSITE" id="PS50005">
    <property type="entry name" value="TPR"/>
    <property type="match status" value="1"/>
</dbReference>
<feature type="signal peptide" evidence="2">
    <location>
        <begin position="1"/>
        <end position="25"/>
    </location>
</feature>
<reference evidence="4" key="1">
    <citation type="journal article" date="2019" name="Int. J. Syst. Evol. Microbiol.">
        <title>The Global Catalogue of Microorganisms (GCM) 10K type strain sequencing project: providing services to taxonomists for standard genome sequencing and annotation.</title>
        <authorList>
            <consortium name="The Broad Institute Genomics Platform"/>
            <consortium name="The Broad Institute Genome Sequencing Center for Infectious Disease"/>
            <person name="Wu L."/>
            <person name="Ma J."/>
        </authorList>
    </citation>
    <scope>NUCLEOTIDE SEQUENCE [LARGE SCALE GENOMIC DNA]</scope>
    <source>
        <strain evidence="4">CGMCC 1.12766</strain>
    </source>
</reference>
<dbReference type="InterPro" id="IPR014596">
    <property type="entry name" value="UCP035836"/>
</dbReference>
<dbReference type="SMART" id="SM00028">
    <property type="entry name" value="TPR"/>
    <property type="match status" value="5"/>
</dbReference>
<dbReference type="PROSITE" id="PS51257">
    <property type="entry name" value="PROKAR_LIPOPROTEIN"/>
    <property type="match status" value="1"/>
</dbReference>
<dbReference type="InterPro" id="IPR019734">
    <property type="entry name" value="TPR_rpt"/>
</dbReference>
<evidence type="ECO:0000313" key="3">
    <source>
        <dbReference type="EMBL" id="GGH03576.1"/>
    </source>
</evidence>
<feature type="chain" id="PRO_5046029949" description="Tetratricopeptide repeat protein" evidence="2">
    <location>
        <begin position="26"/>
        <end position="276"/>
    </location>
</feature>
<dbReference type="RefSeq" id="WP_217980046.1">
    <property type="nucleotide sequence ID" value="NZ_BMFS01000009.1"/>
</dbReference>
<sequence length="276" mass="29243">MSMRLSAAALTAASALTLGACATTAAPPTAQEAALVLEMESRSLVPATTAERQSIANQDLLTQAAFWAEAYELNPADREAATQLARVLRQLGSAPRAIEVARQALALFPDDAGLLGAYGLALAAEGRGQQAIEPLTRAAQADPGNWRLINALGVSLEQAGRTTAARARFHEAMMIAPHEPSILSNLALSHALAGEPEQAEPLLRRAMDNDLASPQVRQNLALILALQGRFDEAEQIAAIDTTAEMAAANMAYVRAMITSPRRWDSLNEAALRGSHH</sequence>
<dbReference type="Pfam" id="PF14559">
    <property type="entry name" value="TPR_19"/>
    <property type="match status" value="1"/>
</dbReference>
<evidence type="ECO:0000256" key="1">
    <source>
        <dbReference type="PROSITE-ProRule" id="PRU00339"/>
    </source>
</evidence>
<protein>
    <recommendedName>
        <fullName evidence="5">Tetratricopeptide repeat protein</fullName>
    </recommendedName>
</protein>
<dbReference type="InterPro" id="IPR011990">
    <property type="entry name" value="TPR-like_helical_dom_sf"/>
</dbReference>
<accession>A0ABQ1XUV0</accession>
<dbReference type="SUPFAM" id="SSF48452">
    <property type="entry name" value="TPR-like"/>
    <property type="match status" value="1"/>
</dbReference>